<comment type="caution">
    <text evidence="1">The sequence shown here is derived from an EMBL/GenBank/DDBJ whole genome shotgun (WGS) entry which is preliminary data.</text>
</comment>
<accession>A0A6D1ACA8</accession>
<evidence type="ECO:0000313" key="1">
    <source>
        <dbReference type="EMBL" id="NEU02816.1"/>
    </source>
</evidence>
<name>A0A6D1ACA8_ECOLX</name>
<reference evidence="1" key="1">
    <citation type="submission" date="2020-02" db="EMBL/GenBank/DDBJ databases">
        <title>Investigating the Use of Bacteriophages as New Decolonization Strategy for Intestinal Carriage of CTX-M-15-producing ST131 Escherichia coli: an In Vitro Continuous Culture System Model.</title>
        <authorList>
            <person name="Bernasconi O.J."/>
            <person name="Campos-Madueno E.I."/>
            <person name="Dona V."/>
            <person name="Perreten V."/>
            <person name="Carattoli A."/>
            <person name="Endimiani A."/>
        </authorList>
    </citation>
    <scope>NUCLEOTIDE SEQUENCE</scope>
    <source>
        <strain evidence="1">4901.28</strain>
    </source>
</reference>
<feature type="non-terminal residue" evidence="1">
    <location>
        <position position="1"/>
    </location>
</feature>
<sequence>KQIIVSGDGAKVITTLATALQSTRVFDKYHFIRELFKIYGFNETLNKANKRIFDGIDHFKELNYLYNKGKFDEFSNYLKHTINLLSPKPKTVQKINDIKKFIRFYTTNNK</sequence>
<protein>
    <recommendedName>
        <fullName evidence="2">Transposase</fullName>
    </recommendedName>
</protein>
<feature type="non-terminal residue" evidence="1">
    <location>
        <position position="110"/>
    </location>
</feature>
<proteinExistence type="predicted"/>
<evidence type="ECO:0008006" key="2">
    <source>
        <dbReference type="Google" id="ProtNLM"/>
    </source>
</evidence>
<gene>
    <name evidence="1" type="ORF">G3563_27760</name>
</gene>
<dbReference type="AlphaFoldDB" id="A0A6D1ACA8"/>
<organism evidence="1">
    <name type="scientific">Escherichia coli</name>
    <dbReference type="NCBI Taxonomy" id="562"/>
    <lineage>
        <taxon>Bacteria</taxon>
        <taxon>Pseudomonadati</taxon>
        <taxon>Pseudomonadota</taxon>
        <taxon>Gammaproteobacteria</taxon>
        <taxon>Enterobacterales</taxon>
        <taxon>Enterobacteriaceae</taxon>
        <taxon>Escherichia</taxon>
    </lineage>
</organism>
<dbReference type="EMBL" id="JAAHTE010000392">
    <property type="protein sequence ID" value="NEU02816.1"/>
    <property type="molecule type" value="Genomic_DNA"/>
</dbReference>